<proteinExistence type="predicted"/>
<comment type="caution">
    <text evidence="10">The sequence shown here is derived from an EMBL/GenBank/DDBJ whole genome shotgun (WGS) entry which is preliminary data.</text>
</comment>
<keyword evidence="6" id="KW-0695">RNA-directed DNA polymerase</keyword>
<dbReference type="Pfam" id="PF17917">
    <property type="entry name" value="RT_RNaseH"/>
    <property type="match status" value="1"/>
</dbReference>
<evidence type="ECO:0000313" key="11">
    <source>
        <dbReference type="Proteomes" id="UP001054252"/>
    </source>
</evidence>
<dbReference type="Pfam" id="PF03732">
    <property type="entry name" value="Retrotrans_gag"/>
    <property type="match status" value="1"/>
</dbReference>
<evidence type="ECO:0000256" key="3">
    <source>
        <dbReference type="ARBA" id="ARBA00022722"/>
    </source>
</evidence>
<dbReference type="Proteomes" id="UP001054252">
    <property type="component" value="Unassembled WGS sequence"/>
</dbReference>
<dbReference type="SUPFAM" id="SSF56672">
    <property type="entry name" value="DNA/RNA polymerases"/>
    <property type="match status" value="1"/>
</dbReference>
<evidence type="ECO:0000256" key="4">
    <source>
        <dbReference type="ARBA" id="ARBA00022759"/>
    </source>
</evidence>
<keyword evidence="4" id="KW-0255">Endonuclease</keyword>
<dbReference type="EMBL" id="BPVZ01000010">
    <property type="protein sequence ID" value="GKU96534.1"/>
    <property type="molecule type" value="Genomic_DNA"/>
</dbReference>
<evidence type="ECO:0000313" key="10">
    <source>
        <dbReference type="EMBL" id="GKU96534.1"/>
    </source>
</evidence>
<feature type="domain" description="Reverse transcriptase RNase H-like" evidence="8">
    <location>
        <begin position="254"/>
        <end position="332"/>
    </location>
</feature>
<evidence type="ECO:0000259" key="8">
    <source>
        <dbReference type="Pfam" id="PF17917"/>
    </source>
</evidence>
<keyword evidence="2" id="KW-0548">Nucleotidyltransferase</keyword>
<dbReference type="InterPro" id="IPR056924">
    <property type="entry name" value="SH3_Tf2-1"/>
</dbReference>
<dbReference type="InterPro" id="IPR041373">
    <property type="entry name" value="RT_RNaseH"/>
</dbReference>
<feature type="domain" description="Retrotransposon gag" evidence="7">
    <location>
        <begin position="134"/>
        <end position="186"/>
    </location>
</feature>
<dbReference type="GO" id="GO:0003964">
    <property type="term" value="F:RNA-directed DNA polymerase activity"/>
    <property type="evidence" value="ECO:0007669"/>
    <property type="project" value="UniProtKB-KW"/>
</dbReference>
<accession>A0AAV5IH78</accession>
<keyword evidence="3" id="KW-0540">Nuclease</keyword>
<protein>
    <recommendedName>
        <fullName evidence="12">Reverse transcriptase RNase H-like domain-containing protein</fullName>
    </recommendedName>
</protein>
<evidence type="ECO:0000256" key="6">
    <source>
        <dbReference type="ARBA" id="ARBA00022918"/>
    </source>
</evidence>
<evidence type="ECO:0000256" key="2">
    <source>
        <dbReference type="ARBA" id="ARBA00022695"/>
    </source>
</evidence>
<feature type="domain" description="Tf2-1-like SH3-like" evidence="9">
    <location>
        <begin position="389"/>
        <end position="450"/>
    </location>
</feature>
<dbReference type="PANTHER" id="PTHR35046">
    <property type="entry name" value="ZINC KNUCKLE (CCHC-TYPE) FAMILY PROTEIN"/>
    <property type="match status" value="1"/>
</dbReference>
<dbReference type="Pfam" id="PF24626">
    <property type="entry name" value="SH3_Tf2-1"/>
    <property type="match status" value="1"/>
</dbReference>
<dbReference type="GO" id="GO:0016787">
    <property type="term" value="F:hydrolase activity"/>
    <property type="evidence" value="ECO:0007669"/>
    <property type="project" value="UniProtKB-KW"/>
</dbReference>
<name>A0AAV5IH78_9ROSI</name>
<keyword evidence="5" id="KW-0378">Hydrolase</keyword>
<organism evidence="10 11">
    <name type="scientific">Rubroshorea leprosula</name>
    <dbReference type="NCBI Taxonomy" id="152421"/>
    <lineage>
        <taxon>Eukaryota</taxon>
        <taxon>Viridiplantae</taxon>
        <taxon>Streptophyta</taxon>
        <taxon>Embryophyta</taxon>
        <taxon>Tracheophyta</taxon>
        <taxon>Spermatophyta</taxon>
        <taxon>Magnoliopsida</taxon>
        <taxon>eudicotyledons</taxon>
        <taxon>Gunneridae</taxon>
        <taxon>Pentapetalae</taxon>
        <taxon>rosids</taxon>
        <taxon>malvids</taxon>
        <taxon>Malvales</taxon>
        <taxon>Dipterocarpaceae</taxon>
        <taxon>Rubroshorea</taxon>
    </lineage>
</organism>
<keyword evidence="1" id="KW-0808">Transferase</keyword>
<evidence type="ECO:0000256" key="1">
    <source>
        <dbReference type="ARBA" id="ARBA00022679"/>
    </source>
</evidence>
<evidence type="ECO:0000259" key="9">
    <source>
        <dbReference type="Pfam" id="PF24626"/>
    </source>
</evidence>
<gene>
    <name evidence="10" type="ORF">SLEP1_g9760</name>
</gene>
<evidence type="ECO:0000256" key="5">
    <source>
        <dbReference type="ARBA" id="ARBA00022801"/>
    </source>
</evidence>
<dbReference type="InterPro" id="IPR005162">
    <property type="entry name" value="Retrotrans_gag_dom"/>
</dbReference>
<evidence type="ECO:0008006" key="12">
    <source>
        <dbReference type="Google" id="ProtNLM"/>
    </source>
</evidence>
<dbReference type="AlphaFoldDB" id="A0AAV5IH78"/>
<keyword evidence="11" id="KW-1185">Reference proteome</keyword>
<reference evidence="10 11" key="1">
    <citation type="journal article" date="2021" name="Commun. Biol.">
        <title>The genome of Shorea leprosula (Dipterocarpaceae) highlights the ecological relevance of drought in aseasonal tropical rainforests.</title>
        <authorList>
            <person name="Ng K.K.S."/>
            <person name="Kobayashi M.J."/>
            <person name="Fawcett J.A."/>
            <person name="Hatakeyama M."/>
            <person name="Paape T."/>
            <person name="Ng C.H."/>
            <person name="Ang C.C."/>
            <person name="Tnah L.H."/>
            <person name="Lee C.T."/>
            <person name="Nishiyama T."/>
            <person name="Sese J."/>
            <person name="O'Brien M.J."/>
            <person name="Copetti D."/>
            <person name="Mohd Noor M.I."/>
            <person name="Ong R.C."/>
            <person name="Putra M."/>
            <person name="Sireger I.Z."/>
            <person name="Indrioko S."/>
            <person name="Kosugi Y."/>
            <person name="Izuno A."/>
            <person name="Isagi Y."/>
            <person name="Lee S.L."/>
            <person name="Shimizu K.K."/>
        </authorList>
    </citation>
    <scope>NUCLEOTIDE SEQUENCE [LARGE SCALE GENOMIC DNA]</scope>
    <source>
        <strain evidence="10">214</strain>
    </source>
</reference>
<dbReference type="PANTHER" id="PTHR35046:SF9">
    <property type="entry name" value="RNA-DIRECTED DNA POLYMERASE"/>
    <property type="match status" value="1"/>
</dbReference>
<dbReference type="CDD" id="cd09274">
    <property type="entry name" value="RNase_HI_RT_Ty3"/>
    <property type="match status" value="1"/>
</dbReference>
<dbReference type="InterPro" id="IPR043502">
    <property type="entry name" value="DNA/RNA_pol_sf"/>
</dbReference>
<sequence>MQQQFQRLDIMFGEIKDKMDKQDAAIAKLYQTQNGSPNLRRNDANDDFNDDYEDALNNETQNSNFSMNRIMRGRGGQRKQNLTRWGDRQDGDLGSIKMKIPPFQGKNDPDVYLEWEKKVELVFDCHNYFQKKKEEIKAVMRKRFVPSHYYCALYQRLQGLTQGSKSVEDYHKEMEIAMHYVELEDMVHMAMKVQRQLKRRGATSRTGQNSDANDGVEYVVDGELLVTRRALNVQAKADDEVQCENIFHTGCHVKNKWWPIAFFNEKLTGAALNSTTYDKEMYALVRALETWQHYLWPKEFMIHTSHESLKHLKGQGKLNGQHAKWVEFLETFPYVIKYKQGKENIVADALSFEMVMQLHERVRQNIERRTEQYANQDNKGRKKVVFELGDWVWVHMWKEQFPAQRHSKWQPRGDGPFQVIARINDNAYKLELLGEYNVSATFNVSDLSPFDVGDDLRTNPFEERGNMGIKMTPHVPRQKIHYTFQEV</sequence>
<dbReference type="GO" id="GO:0004519">
    <property type="term" value="F:endonuclease activity"/>
    <property type="evidence" value="ECO:0007669"/>
    <property type="project" value="UniProtKB-KW"/>
</dbReference>
<evidence type="ECO:0000259" key="7">
    <source>
        <dbReference type="Pfam" id="PF03732"/>
    </source>
</evidence>